<name>A0A4D4MU52_STRAX</name>
<reference evidence="6 7" key="1">
    <citation type="submission" date="2019-04" db="EMBL/GenBank/DDBJ databases">
        <title>Draft genome sequences of Streptomyces avermitilis ATCC 31267.</title>
        <authorList>
            <person name="Komaki H."/>
            <person name="Tamura T."/>
            <person name="Hosoyama A."/>
        </authorList>
    </citation>
    <scope>NUCLEOTIDE SEQUENCE [LARGE SCALE GENOMIC DNA]</scope>
    <source>
        <strain evidence="6 7">ATCC 31267</strain>
    </source>
</reference>
<dbReference type="GO" id="GO:0016810">
    <property type="term" value="F:hydrolase activity, acting on carbon-nitrogen (but not peptide) bonds"/>
    <property type="evidence" value="ECO:0007669"/>
    <property type="project" value="InterPro"/>
</dbReference>
<evidence type="ECO:0000313" key="7">
    <source>
        <dbReference type="Proteomes" id="UP000299211"/>
    </source>
</evidence>
<dbReference type="AlphaFoldDB" id="A0A4D4MU52"/>
<sequence>MLTIHAADELRYTWDDPEPVKDGAVAVQGVRVAATGSLAELQERFPGLVYGAGPVSSGPPASTRARSRTRRHRVNAFTRC</sequence>
<dbReference type="Gene3D" id="2.30.40.10">
    <property type="entry name" value="Urease, subunit C, domain 1"/>
    <property type="match status" value="1"/>
</dbReference>
<feature type="domain" description="Aminodeoxyfutalosine deaminase/Imidazolonepropionase-like composite" evidence="5">
    <location>
        <begin position="23"/>
        <end position="47"/>
    </location>
</feature>
<organism evidence="6 7">
    <name type="scientific">Streptomyces avermitilis</name>
    <dbReference type="NCBI Taxonomy" id="33903"/>
    <lineage>
        <taxon>Bacteria</taxon>
        <taxon>Bacillati</taxon>
        <taxon>Actinomycetota</taxon>
        <taxon>Actinomycetes</taxon>
        <taxon>Kitasatosporales</taxon>
        <taxon>Streptomycetaceae</taxon>
        <taxon>Streptomyces</taxon>
    </lineage>
</organism>
<dbReference type="SUPFAM" id="SSF51338">
    <property type="entry name" value="Composite domain of metallo-dependent hydrolases"/>
    <property type="match status" value="1"/>
</dbReference>
<gene>
    <name evidence="6" type="ORF">SAV31267_043740</name>
</gene>
<dbReference type="InterPro" id="IPR054418">
    <property type="entry name" value="MQNX/HUTI_composite_N"/>
</dbReference>
<evidence type="ECO:0000256" key="3">
    <source>
        <dbReference type="ARBA" id="ARBA00022833"/>
    </source>
</evidence>
<keyword evidence="1" id="KW-0479">Metal-binding</keyword>
<evidence type="ECO:0000256" key="2">
    <source>
        <dbReference type="ARBA" id="ARBA00022801"/>
    </source>
</evidence>
<feature type="compositionally biased region" description="Basic residues" evidence="4">
    <location>
        <begin position="65"/>
        <end position="74"/>
    </location>
</feature>
<comment type="caution">
    <text evidence="6">The sequence shown here is derived from an EMBL/GenBank/DDBJ whole genome shotgun (WGS) entry which is preliminary data.</text>
</comment>
<evidence type="ECO:0000259" key="5">
    <source>
        <dbReference type="Pfam" id="PF22039"/>
    </source>
</evidence>
<evidence type="ECO:0000256" key="4">
    <source>
        <dbReference type="SAM" id="MobiDB-lite"/>
    </source>
</evidence>
<proteinExistence type="predicted"/>
<keyword evidence="3" id="KW-0862">Zinc</keyword>
<dbReference type="GO" id="GO:0046872">
    <property type="term" value="F:metal ion binding"/>
    <property type="evidence" value="ECO:0007669"/>
    <property type="project" value="UniProtKB-KW"/>
</dbReference>
<evidence type="ECO:0000313" key="6">
    <source>
        <dbReference type="EMBL" id="GDY74889.1"/>
    </source>
</evidence>
<protein>
    <recommendedName>
        <fullName evidence="5">Aminodeoxyfutalosine deaminase/Imidazolonepropionase-like composite domain-containing protein</fullName>
    </recommendedName>
</protein>
<evidence type="ECO:0000256" key="1">
    <source>
        <dbReference type="ARBA" id="ARBA00022723"/>
    </source>
</evidence>
<dbReference type="EMBL" id="BJHY01000001">
    <property type="protein sequence ID" value="GDY74889.1"/>
    <property type="molecule type" value="Genomic_DNA"/>
</dbReference>
<dbReference type="Pfam" id="PF22039">
    <property type="entry name" value="HUTI_composite_bact"/>
    <property type="match status" value="1"/>
</dbReference>
<feature type="region of interest" description="Disordered" evidence="4">
    <location>
        <begin position="52"/>
        <end position="80"/>
    </location>
</feature>
<keyword evidence="2" id="KW-0378">Hydrolase</keyword>
<accession>A0A4D4MU52</accession>
<dbReference type="InterPro" id="IPR011059">
    <property type="entry name" value="Metal-dep_hydrolase_composite"/>
</dbReference>
<dbReference type="Proteomes" id="UP000299211">
    <property type="component" value="Unassembled WGS sequence"/>
</dbReference>